<proteinExistence type="predicted"/>
<evidence type="ECO:0000313" key="11">
    <source>
        <dbReference type="Proteomes" id="UP000799423"/>
    </source>
</evidence>
<keyword evidence="6" id="KW-0539">Nucleus</keyword>
<accession>A0A6A7AW22</accession>
<dbReference type="GO" id="GO:0008270">
    <property type="term" value="F:zinc ion binding"/>
    <property type="evidence" value="ECO:0007669"/>
    <property type="project" value="UniProtKB-KW"/>
</dbReference>
<dbReference type="GO" id="GO:0000981">
    <property type="term" value="F:DNA-binding transcription factor activity, RNA polymerase II-specific"/>
    <property type="evidence" value="ECO:0007669"/>
    <property type="project" value="InterPro"/>
</dbReference>
<name>A0A6A7AW22_9PLEO</name>
<dbReference type="GO" id="GO:0000978">
    <property type="term" value="F:RNA polymerase II cis-regulatory region sequence-specific DNA binding"/>
    <property type="evidence" value="ECO:0007669"/>
    <property type="project" value="InterPro"/>
</dbReference>
<dbReference type="SUPFAM" id="SSF57667">
    <property type="entry name" value="beta-beta-alpha zinc fingers"/>
    <property type="match status" value="1"/>
</dbReference>
<sequence length="1001" mass="111420">MPEPSETSGRPLASTTLQQQQSEANTVQQPPSAHSGPELNFPSPGRQPHTKKTIKARRRPGSDLQAPSKQHPGSSRSKQRSTASPSNMASSPSSVNYTKTGRISKAKKGLKVHNCEKCGRAYTRAEHLRRHQKNHAQDGALVCEYPNCDKTFFRIDLLQRHQERHNDPGRVSRHASEFTPEGSPELRQTSGPREVTNHNEGTLAANPSFDTPQPASPIHESPILTRYTSNPFRTPQLPRTFHVPTSTFNHVIHSSPNFMSWNQRKHHGSNTNNNSTQISMPVDGTTPGLWPDIHSQSPGYSSSDGYPSPNPVSGDYGNMFPHISYCTEPTRTRASSNASLIEPPWSYISHSPASATSTMVYPCMSNEKASNAPSLAYIGASYPMMGIPTTSSVDPMTGYGHYDPKSMLQRDEEESVILFGEHPYGMGPIAHTYPFEQDLDCYWRLFHPAFPIIHRPTFRRLTASPMLRAAMIAVGGQYSSDASVKRKSRVLHDRCVKLLERRQQVTMTEPERLMDHQAIFLIEFLSQFRARRSSKVLTGHFVKVYLESVVDFKHITSCITELVSPFGQSEDTTPDQWERWVELTSWQRLLQACYILESHQGLFLARETIPSLIQATGYDLPFPIPQAVWEADSLDEWKSTSQHYISVFQYVYEVNPDLISTPLDSFQSSMLLAAHYNRFEVGAPYTSQPPAFDLDDCLDTSLSMVRQHLTAKLVHVTPIRALLAIPGESWIFSEKVPIQAFAGLKTTLRTWVAQLYTPDSTLSRPTPIKTALQLSISILEAALKEQQNPVMPEIGADLSIFFAALVLWAITTAATSRFEDSHQRSPVSFKRYPYHRQPSSTLPSTSRAPSSITSSPQTPLYSSLDQTTLRSNPGPHLSSMSFINIPITTPPIPQSPHNTISSLSHAQITINTITFLSTVQSDYTDTALQAWNAGDLARCQTGCVSLLLWVKLRLHGVSLEDGVVRGGTSMRNTAEGLGELMDGVTNVIEKILGRGWRGWGI</sequence>
<evidence type="ECO:0000256" key="3">
    <source>
        <dbReference type="ARBA" id="ARBA00022737"/>
    </source>
</evidence>
<evidence type="ECO:0000259" key="9">
    <source>
        <dbReference type="PROSITE" id="PS50157"/>
    </source>
</evidence>
<feature type="domain" description="C2H2-type" evidence="9">
    <location>
        <begin position="113"/>
        <end position="140"/>
    </location>
</feature>
<dbReference type="GO" id="GO:0006351">
    <property type="term" value="P:DNA-templated transcription"/>
    <property type="evidence" value="ECO:0007669"/>
    <property type="project" value="InterPro"/>
</dbReference>
<keyword evidence="11" id="KW-1185">Reference proteome</keyword>
<feature type="compositionally biased region" description="Polar residues" evidence="8">
    <location>
        <begin position="1"/>
        <end position="32"/>
    </location>
</feature>
<gene>
    <name evidence="10" type="ORF">T440DRAFT_521733</name>
</gene>
<dbReference type="InterPro" id="IPR007219">
    <property type="entry name" value="XnlR_reg_dom"/>
</dbReference>
<feature type="region of interest" description="Disordered" evidence="8">
    <location>
        <begin position="163"/>
        <end position="221"/>
    </location>
</feature>
<evidence type="ECO:0000256" key="2">
    <source>
        <dbReference type="ARBA" id="ARBA00022723"/>
    </source>
</evidence>
<dbReference type="InterPro" id="IPR036236">
    <property type="entry name" value="Znf_C2H2_sf"/>
</dbReference>
<evidence type="ECO:0000313" key="10">
    <source>
        <dbReference type="EMBL" id="KAF2846557.1"/>
    </source>
</evidence>
<dbReference type="GO" id="GO:0005634">
    <property type="term" value="C:nucleus"/>
    <property type="evidence" value="ECO:0007669"/>
    <property type="project" value="UniProtKB-SubCell"/>
</dbReference>
<dbReference type="PROSITE" id="PS50157">
    <property type="entry name" value="ZINC_FINGER_C2H2_2"/>
    <property type="match status" value="2"/>
</dbReference>
<keyword evidence="3" id="KW-0677">Repeat</keyword>
<evidence type="ECO:0000256" key="6">
    <source>
        <dbReference type="ARBA" id="ARBA00023242"/>
    </source>
</evidence>
<dbReference type="Pfam" id="PF04082">
    <property type="entry name" value="Fungal_trans"/>
    <property type="match status" value="1"/>
</dbReference>
<keyword evidence="5" id="KW-0862">Zinc</keyword>
<keyword evidence="4 7" id="KW-0863">Zinc-finger</keyword>
<dbReference type="PROSITE" id="PS00028">
    <property type="entry name" value="ZINC_FINGER_C2H2_1"/>
    <property type="match status" value="2"/>
</dbReference>
<reference evidence="10" key="1">
    <citation type="submission" date="2020-01" db="EMBL/GenBank/DDBJ databases">
        <authorList>
            <consortium name="DOE Joint Genome Institute"/>
            <person name="Haridas S."/>
            <person name="Albert R."/>
            <person name="Binder M."/>
            <person name="Bloem J."/>
            <person name="Labutti K."/>
            <person name="Salamov A."/>
            <person name="Andreopoulos B."/>
            <person name="Baker S.E."/>
            <person name="Barry K."/>
            <person name="Bills G."/>
            <person name="Bluhm B.H."/>
            <person name="Cannon C."/>
            <person name="Castanera R."/>
            <person name="Culley D.E."/>
            <person name="Daum C."/>
            <person name="Ezra D."/>
            <person name="Gonzalez J.B."/>
            <person name="Henrissat B."/>
            <person name="Kuo A."/>
            <person name="Liang C."/>
            <person name="Lipzen A."/>
            <person name="Lutzoni F."/>
            <person name="Magnuson J."/>
            <person name="Mondo S."/>
            <person name="Nolan M."/>
            <person name="Ohm R."/>
            <person name="Pangilinan J."/>
            <person name="Park H.-J."/>
            <person name="Ramirez L."/>
            <person name="Alfaro M."/>
            <person name="Sun H."/>
            <person name="Tritt A."/>
            <person name="Yoshinaga Y."/>
            <person name="Zwiers L.-H."/>
            <person name="Turgeon B.G."/>
            <person name="Goodwin S.B."/>
            <person name="Spatafora J.W."/>
            <person name="Crous P.W."/>
            <person name="Grigoriev I.V."/>
        </authorList>
    </citation>
    <scope>NUCLEOTIDE SEQUENCE</scope>
    <source>
        <strain evidence="10">IPT5</strain>
    </source>
</reference>
<feature type="region of interest" description="Disordered" evidence="8">
    <location>
        <begin position="829"/>
        <end position="868"/>
    </location>
</feature>
<dbReference type="Proteomes" id="UP000799423">
    <property type="component" value="Unassembled WGS sequence"/>
</dbReference>
<dbReference type="PANTHER" id="PTHR40626:SF30">
    <property type="entry name" value="FINGER DOMAIN PROTEIN, PUTATIVE (AFU_ORTHOLOGUE AFUA_4G13600)-RELATED"/>
    <property type="match status" value="1"/>
</dbReference>
<feature type="compositionally biased region" description="Low complexity" evidence="8">
    <location>
        <begin position="843"/>
        <end position="856"/>
    </location>
</feature>
<feature type="compositionally biased region" description="Low complexity" evidence="8">
    <location>
        <begin position="81"/>
        <end position="94"/>
    </location>
</feature>
<dbReference type="PANTHER" id="PTHR40626">
    <property type="entry name" value="MIP31509P"/>
    <property type="match status" value="1"/>
</dbReference>
<dbReference type="SMART" id="SM00355">
    <property type="entry name" value="ZnF_C2H2"/>
    <property type="match status" value="2"/>
</dbReference>
<dbReference type="OrthoDB" id="6077919at2759"/>
<feature type="compositionally biased region" description="Basic residues" evidence="8">
    <location>
        <begin position="48"/>
        <end position="59"/>
    </location>
</feature>
<feature type="region of interest" description="Disordered" evidence="8">
    <location>
        <begin position="259"/>
        <end position="278"/>
    </location>
</feature>
<feature type="domain" description="C2H2-type" evidence="9">
    <location>
        <begin position="141"/>
        <end position="170"/>
    </location>
</feature>
<dbReference type="AlphaFoldDB" id="A0A6A7AW22"/>
<evidence type="ECO:0000256" key="5">
    <source>
        <dbReference type="ARBA" id="ARBA00022833"/>
    </source>
</evidence>
<dbReference type="InterPro" id="IPR051059">
    <property type="entry name" value="VerF-like"/>
</dbReference>
<feature type="compositionally biased region" description="Polar residues" evidence="8">
    <location>
        <begin position="269"/>
        <end position="278"/>
    </location>
</feature>
<dbReference type="CDD" id="cd12148">
    <property type="entry name" value="fungal_TF_MHR"/>
    <property type="match status" value="1"/>
</dbReference>
<dbReference type="EMBL" id="MU006334">
    <property type="protein sequence ID" value="KAF2846557.1"/>
    <property type="molecule type" value="Genomic_DNA"/>
</dbReference>
<feature type="compositionally biased region" description="Basic and acidic residues" evidence="8">
    <location>
        <begin position="163"/>
        <end position="176"/>
    </location>
</feature>
<dbReference type="Gene3D" id="3.30.160.60">
    <property type="entry name" value="Classic Zinc Finger"/>
    <property type="match status" value="1"/>
</dbReference>
<dbReference type="InterPro" id="IPR013087">
    <property type="entry name" value="Znf_C2H2_type"/>
</dbReference>
<comment type="subcellular location">
    <subcellularLocation>
        <location evidence="1">Nucleus</location>
    </subcellularLocation>
</comment>
<feature type="compositionally biased region" description="Polar residues" evidence="8">
    <location>
        <begin position="65"/>
        <end position="76"/>
    </location>
</feature>
<dbReference type="GO" id="GO:0000785">
    <property type="term" value="C:chromatin"/>
    <property type="evidence" value="ECO:0007669"/>
    <property type="project" value="TreeGrafter"/>
</dbReference>
<keyword evidence="2" id="KW-0479">Metal-binding</keyword>
<protein>
    <recommendedName>
        <fullName evidence="9">C2H2-type domain-containing protein</fullName>
    </recommendedName>
</protein>
<dbReference type="Pfam" id="PF00096">
    <property type="entry name" value="zf-C2H2"/>
    <property type="match status" value="2"/>
</dbReference>
<evidence type="ECO:0000256" key="1">
    <source>
        <dbReference type="ARBA" id="ARBA00004123"/>
    </source>
</evidence>
<organism evidence="10 11">
    <name type="scientific">Plenodomus tracheiphilus IPT5</name>
    <dbReference type="NCBI Taxonomy" id="1408161"/>
    <lineage>
        <taxon>Eukaryota</taxon>
        <taxon>Fungi</taxon>
        <taxon>Dikarya</taxon>
        <taxon>Ascomycota</taxon>
        <taxon>Pezizomycotina</taxon>
        <taxon>Dothideomycetes</taxon>
        <taxon>Pleosporomycetidae</taxon>
        <taxon>Pleosporales</taxon>
        <taxon>Pleosporineae</taxon>
        <taxon>Leptosphaeriaceae</taxon>
        <taxon>Plenodomus</taxon>
    </lineage>
</organism>
<feature type="region of interest" description="Disordered" evidence="8">
    <location>
        <begin position="1"/>
        <end position="110"/>
    </location>
</feature>
<evidence type="ECO:0000256" key="7">
    <source>
        <dbReference type="PROSITE-ProRule" id="PRU00042"/>
    </source>
</evidence>
<evidence type="ECO:0000256" key="8">
    <source>
        <dbReference type="SAM" id="MobiDB-lite"/>
    </source>
</evidence>
<feature type="compositionally biased region" description="Polar residues" evidence="8">
    <location>
        <begin position="857"/>
        <end position="868"/>
    </location>
</feature>
<evidence type="ECO:0000256" key="4">
    <source>
        <dbReference type="ARBA" id="ARBA00022771"/>
    </source>
</evidence>